<evidence type="ECO:0000313" key="1">
    <source>
        <dbReference type="EMBL" id="WIY47294.1"/>
    </source>
</evidence>
<accession>A0ABY9AKE2</accession>
<keyword evidence="2" id="KW-1185">Reference proteome</keyword>
<sequence length="106" mass="11481">MTPLATLDQVKQHLRIDGPDADSDLTLKLAAASERVVLHLNGVSPFLPVVEGAAAEVRPIVRSAVLLLVGYLYRYPSGDEKKAFDDGRLPAPITTLLAPLRRKVLV</sequence>
<dbReference type="CDD" id="cd08054">
    <property type="entry name" value="gp6"/>
    <property type="match status" value="1"/>
</dbReference>
<dbReference type="InterPro" id="IPR006450">
    <property type="entry name" value="Phage_HK97_gp6-like"/>
</dbReference>
<proteinExistence type="predicted"/>
<dbReference type="Proteomes" id="UP001242732">
    <property type="component" value="Chromosome"/>
</dbReference>
<dbReference type="Gene3D" id="1.10.3230.30">
    <property type="entry name" value="Phage gp6-like head-tail connector protein"/>
    <property type="match status" value="1"/>
</dbReference>
<dbReference type="NCBIfam" id="TIGR01560">
    <property type="entry name" value="put_DNA_pack"/>
    <property type="match status" value="1"/>
</dbReference>
<name>A0ABY9AKE2_PARCI</name>
<dbReference type="Pfam" id="PF05135">
    <property type="entry name" value="Phage_connect_1"/>
    <property type="match status" value="1"/>
</dbReference>
<organism evidence="1 2">
    <name type="scientific">Paracidovorax citrulli</name>
    <name type="common">Acidovorax citrulli</name>
    <dbReference type="NCBI Taxonomy" id="80869"/>
    <lineage>
        <taxon>Bacteria</taxon>
        <taxon>Pseudomonadati</taxon>
        <taxon>Pseudomonadota</taxon>
        <taxon>Betaproteobacteria</taxon>
        <taxon>Burkholderiales</taxon>
        <taxon>Comamonadaceae</taxon>
        <taxon>Paracidovorax</taxon>
    </lineage>
</organism>
<reference evidence="1 2" key="1">
    <citation type="submission" date="2023-06" db="EMBL/GenBank/DDBJ databases">
        <authorList>
            <person name="Ham H."/>
            <person name="Park D.S."/>
        </authorList>
    </citation>
    <scope>NUCLEOTIDE SEQUENCE [LARGE SCALE GENOMIC DNA]</scope>
    <source>
        <strain evidence="1 2">KACC 17005</strain>
    </source>
</reference>
<evidence type="ECO:0000313" key="2">
    <source>
        <dbReference type="Proteomes" id="UP001242732"/>
    </source>
</evidence>
<dbReference type="RefSeq" id="WP_011794907.1">
    <property type="nucleotide sequence ID" value="NZ_CP023687.1"/>
</dbReference>
<protein>
    <submittedName>
        <fullName evidence="1">Head-tail connector protein</fullName>
    </submittedName>
</protein>
<dbReference type="InterPro" id="IPR021146">
    <property type="entry name" value="Phage_gp6-like_head-tail"/>
</dbReference>
<dbReference type="EMBL" id="CP127363">
    <property type="protein sequence ID" value="WIY47294.1"/>
    <property type="molecule type" value="Genomic_DNA"/>
</dbReference>
<gene>
    <name evidence="1" type="ORF">QRO08_15805</name>
</gene>